<name>A0AA42W4K4_9BURK</name>
<dbReference type="EMBL" id="JAOCJW010000020">
    <property type="protein sequence ID" value="MDH2006079.1"/>
    <property type="molecule type" value="Genomic_DNA"/>
</dbReference>
<dbReference type="AlphaFoldDB" id="A0AA42W4K4"/>
<accession>A0AA42W4K4</accession>
<organism evidence="1 2">
    <name type="scientific">Comamonas aquatica</name>
    <dbReference type="NCBI Taxonomy" id="225991"/>
    <lineage>
        <taxon>Bacteria</taxon>
        <taxon>Pseudomonadati</taxon>
        <taxon>Pseudomonadota</taxon>
        <taxon>Betaproteobacteria</taxon>
        <taxon>Burkholderiales</taxon>
        <taxon>Comamonadaceae</taxon>
        <taxon>Comamonas</taxon>
    </lineage>
</organism>
<gene>
    <name evidence="1" type="ORF">N5J23_11060</name>
</gene>
<evidence type="ECO:0000313" key="1">
    <source>
        <dbReference type="EMBL" id="MDH2006079.1"/>
    </source>
</evidence>
<comment type="caution">
    <text evidence="1">The sequence shown here is derived from an EMBL/GenBank/DDBJ whole genome shotgun (WGS) entry which is preliminary data.</text>
</comment>
<evidence type="ECO:0000313" key="2">
    <source>
        <dbReference type="Proteomes" id="UP001161294"/>
    </source>
</evidence>
<protein>
    <submittedName>
        <fullName evidence="1">Uncharacterized protein</fullName>
    </submittedName>
</protein>
<reference evidence="1" key="1">
    <citation type="submission" date="2022-09" db="EMBL/GenBank/DDBJ databases">
        <title>Intensive care unit water sources are persistently colonized with multi-drug resistant bacteria and are the site of extensive horizontal gene transfer of antibiotic resistance genes.</title>
        <authorList>
            <person name="Diorio-Toth L."/>
        </authorList>
    </citation>
    <scope>NUCLEOTIDE SEQUENCE</scope>
    <source>
        <strain evidence="1">GD03686</strain>
    </source>
</reference>
<sequence length="249" mass="28710">MNVKTSGKQFSQINTQTLNNIEEIEDFFISQLGGAKEGRVLINDWRESIDKHELMAKKFLRKKGIPATQRICKINFSETWVELSDDLDVDSITSIKHLIKYVGDRFERDSKEDLCARIIDCIAMLRSSVNSKNAYSSVYHAVEFGKLSTLWKVYYIDSEKKSRNAKADRRKKWAVDFAIHLKNKYEDFSFKEICREIPSNKNSAINIDDYLIWIEEIDGKEFVVADDGNGEEKLTLGSFSSGYFSKAKI</sequence>
<dbReference type="Proteomes" id="UP001161294">
    <property type="component" value="Unassembled WGS sequence"/>
</dbReference>
<dbReference type="RefSeq" id="WP_279851961.1">
    <property type="nucleotide sequence ID" value="NZ_CAXONF010000004.1"/>
</dbReference>
<proteinExistence type="predicted"/>